<sequence>MNCAKPAWRSAARSGAGSVYRTNNLATSPASPLHILSSMQQWAWELR</sequence>
<evidence type="ECO:0000313" key="2">
    <source>
        <dbReference type="Proteomes" id="UP000234681"/>
    </source>
</evidence>
<reference evidence="1 2" key="1">
    <citation type="submission" date="2005-07" db="EMBL/GenBank/DDBJ databases">
        <authorList>
            <person name="Mural R.J."/>
            <person name="Li P.W."/>
            <person name="Adams M.D."/>
            <person name="Amanatides P.G."/>
            <person name="Baden-Tillson H."/>
            <person name="Barnstead M."/>
            <person name="Chin S.H."/>
            <person name="Dew I."/>
            <person name="Evans C.A."/>
            <person name="Ferriera S."/>
            <person name="Flanigan M."/>
            <person name="Fosler C."/>
            <person name="Glodek A."/>
            <person name="Gu Z."/>
            <person name="Holt R.A."/>
            <person name="Jennings D."/>
            <person name="Kraft C.L."/>
            <person name="Lu F."/>
            <person name="Nguyen T."/>
            <person name="Nusskern D.R."/>
            <person name="Pfannkoch C.M."/>
            <person name="Sitter C."/>
            <person name="Sutton G.G."/>
            <person name="Venter J.C."/>
            <person name="Wang Z."/>
            <person name="Woodage T."/>
            <person name="Zheng X.H."/>
            <person name="Zhong F."/>
        </authorList>
    </citation>
    <scope>NUCLEOTIDE SEQUENCE [LARGE SCALE GENOMIC DNA]</scope>
    <source>
        <strain>BN</strain>
        <strain evidence="2">Sprague-Dawley</strain>
    </source>
</reference>
<dbReference type="AlphaFoldDB" id="A6HCJ3"/>
<accession>A6HCJ3</accession>
<organism evidence="1 2">
    <name type="scientific">Rattus norvegicus</name>
    <name type="common">Rat</name>
    <dbReference type="NCBI Taxonomy" id="10116"/>
    <lineage>
        <taxon>Eukaryota</taxon>
        <taxon>Metazoa</taxon>
        <taxon>Chordata</taxon>
        <taxon>Craniata</taxon>
        <taxon>Vertebrata</taxon>
        <taxon>Euteleostomi</taxon>
        <taxon>Mammalia</taxon>
        <taxon>Eutheria</taxon>
        <taxon>Euarchontoglires</taxon>
        <taxon>Glires</taxon>
        <taxon>Rodentia</taxon>
        <taxon>Myomorpha</taxon>
        <taxon>Muroidea</taxon>
        <taxon>Muridae</taxon>
        <taxon>Murinae</taxon>
        <taxon>Rattus</taxon>
    </lineage>
</organism>
<evidence type="ECO:0000313" key="1">
    <source>
        <dbReference type="EMBL" id="EDM03748.1"/>
    </source>
</evidence>
<name>A6HCJ3_RAT</name>
<gene>
    <name evidence="1" type="ORF">rCG_33494</name>
</gene>
<protein>
    <submittedName>
        <fullName evidence="1">RCG33494</fullName>
    </submittedName>
</protein>
<proteinExistence type="predicted"/>
<dbReference type="Proteomes" id="UP000234681">
    <property type="component" value="Chromosome 10"/>
</dbReference>
<dbReference type="EMBL" id="CH473948">
    <property type="protein sequence ID" value="EDM03748.1"/>
    <property type="molecule type" value="Genomic_DNA"/>
</dbReference>